<dbReference type="RefSeq" id="XP_033383337.1">
    <property type="nucleotide sequence ID" value="XM_033531152.1"/>
</dbReference>
<dbReference type="EMBL" id="ML978070">
    <property type="protein sequence ID" value="KAF2014998.1"/>
    <property type="molecule type" value="Genomic_DNA"/>
</dbReference>
<organism evidence="2 3">
    <name type="scientific">Aaosphaeria arxii CBS 175.79</name>
    <dbReference type="NCBI Taxonomy" id="1450172"/>
    <lineage>
        <taxon>Eukaryota</taxon>
        <taxon>Fungi</taxon>
        <taxon>Dikarya</taxon>
        <taxon>Ascomycota</taxon>
        <taxon>Pezizomycotina</taxon>
        <taxon>Dothideomycetes</taxon>
        <taxon>Pleosporomycetidae</taxon>
        <taxon>Pleosporales</taxon>
        <taxon>Pleosporales incertae sedis</taxon>
        <taxon>Aaosphaeria</taxon>
    </lineage>
</organism>
<feature type="compositionally biased region" description="Basic and acidic residues" evidence="1">
    <location>
        <begin position="83"/>
        <end position="104"/>
    </location>
</feature>
<feature type="compositionally biased region" description="Polar residues" evidence="1">
    <location>
        <begin position="32"/>
        <end position="48"/>
    </location>
</feature>
<dbReference type="GeneID" id="54288549"/>
<dbReference type="Proteomes" id="UP000799778">
    <property type="component" value="Unassembled WGS sequence"/>
</dbReference>
<name>A0A6A5XP27_9PLEO</name>
<dbReference type="AlphaFoldDB" id="A0A6A5XP27"/>
<gene>
    <name evidence="2" type="ORF">BU24DRAFT_451906</name>
</gene>
<accession>A0A6A5XP27</accession>
<feature type="region of interest" description="Disordered" evidence="1">
    <location>
        <begin position="1"/>
        <end position="113"/>
    </location>
</feature>
<protein>
    <submittedName>
        <fullName evidence="2">Uncharacterized protein</fullName>
    </submittedName>
</protein>
<sequence>MCWPFRRPSLRHSRTAKQQDINHSSQRKRHNPSINGSRDSSQTLSILQRQDGVDGASTTRPSSPHLSYNPSQNTPEEQPTSVLHDHDASKHHTTSEPQQPRHDLIPQGPADSELDRELRALDLYYSRPSWRL</sequence>
<proteinExistence type="predicted"/>
<keyword evidence="3" id="KW-1185">Reference proteome</keyword>
<feature type="compositionally biased region" description="Polar residues" evidence="1">
    <location>
        <begin position="56"/>
        <end position="81"/>
    </location>
</feature>
<evidence type="ECO:0000313" key="3">
    <source>
        <dbReference type="Proteomes" id="UP000799778"/>
    </source>
</evidence>
<reference evidence="2" key="1">
    <citation type="journal article" date="2020" name="Stud. Mycol.">
        <title>101 Dothideomycetes genomes: a test case for predicting lifestyles and emergence of pathogens.</title>
        <authorList>
            <person name="Haridas S."/>
            <person name="Albert R."/>
            <person name="Binder M."/>
            <person name="Bloem J."/>
            <person name="Labutti K."/>
            <person name="Salamov A."/>
            <person name="Andreopoulos B."/>
            <person name="Baker S."/>
            <person name="Barry K."/>
            <person name="Bills G."/>
            <person name="Bluhm B."/>
            <person name="Cannon C."/>
            <person name="Castanera R."/>
            <person name="Culley D."/>
            <person name="Daum C."/>
            <person name="Ezra D."/>
            <person name="Gonzalez J."/>
            <person name="Henrissat B."/>
            <person name="Kuo A."/>
            <person name="Liang C."/>
            <person name="Lipzen A."/>
            <person name="Lutzoni F."/>
            <person name="Magnuson J."/>
            <person name="Mondo S."/>
            <person name="Nolan M."/>
            <person name="Ohm R."/>
            <person name="Pangilinan J."/>
            <person name="Park H.-J."/>
            <person name="Ramirez L."/>
            <person name="Alfaro M."/>
            <person name="Sun H."/>
            <person name="Tritt A."/>
            <person name="Yoshinaga Y."/>
            <person name="Zwiers L.-H."/>
            <person name="Turgeon B."/>
            <person name="Goodwin S."/>
            <person name="Spatafora J."/>
            <person name="Crous P."/>
            <person name="Grigoriev I."/>
        </authorList>
    </citation>
    <scope>NUCLEOTIDE SEQUENCE</scope>
    <source>
        <strain evidence="2">CBS 175.79</strain>
    </source>
</reference>
<evidence type="ECO:0000256" key="1">
    <source>
        <dbReference type="SAM" id="MobiDB-lite"/>
    </source>
</evidence>
<evidence type="ECO:0000313" key="2">
    <source>
        <dbReference type="EMBL" id="KAF2014998.1"/>
    </source>
</evidence>